<gene>
    <name evidence="7" type="ORF">FWK35_00027176</name>
</gene>
<evidence type="ECO:0000256" key="4">
    <source>
        <dbReference type="ARBA" id="ARBA00023125"/>
    </source>
</evidence>
<keyword evidence="5" id="KW-0175">Coiled coil</keyword>
<dbReference type="EMBL" id="VUJU01008905">
    <property type="protein sequence ID" value="KAF0724256.1"/>
    <property type="molecule type" value="Genomic_DNA"/>
</dbReference>
<evidence type="ECO:0000259" key="6">
    <source>
        <dbReference type="SMART" id="SM00980"/>
    </source>
</evidence>
<dbReference type="Pfam" id="PF21788">
    <property type="entry name" value="TNP-like_GBD"/>
    <property type="match status" value="1"/>
</dbReference>
<comment type="caution">
    <text evidence="7">The sequence shown here is derived from an EMBL/GenBank/DDBJ whole genome shotgun (WGS) entry which is preliminary data.</text>
</comment>
<protein>
    <recommendedName>
        <fullName evidence="6">THAP-type domain-containing protein</fullName>
    </recommendedName>
</protein>
<dbReference type="GO" id="GO:0003677">
    <property type="term" value="F:DNA binding"/>
    <property type="evidence" value="ECO:0007669"/>
    <property type="project" value="UniProtKB-KW"/>
</dbReference>
<dbReference type="SMART" id="SM00980">
    <property type="entry name" value="THAP"/>
    <property type="match status" value="1"/>
</dbReference>
<accession>A0A6G0WD27</accession>
<evidence type="ECO:0000256" key="5">
    <source>
        <dbReference type="SAM" id="Coils"/>
    </source>
</evidence>
<keyword evidence="2" id="KW-0863">Zinc-finger</keyword>
<reference evidence="7 8" key="1">
    <citation type="submission" date="2019-08" db="EMBL/GenBank/DDBJ databases">
        <title>Whole genome of Aphis craccivora.</title>
        <authorList>
            <person name="Voronova N.V."/>
            <person name="Shulinski R.S."/>
            <person name="Bandarenka Y.V."/>
            <person name="Zhorov D.G."/>
            <person name="Warner D."/>
        </authorList>
    </citation>
    <scope>NUCLEOTIDE SEQUENCE [LARGE SCALE GENOMIC DNA]</scope>
    <source>
        <strain evidence="7">180601</strain>
        <tissue evidence="7">Whole Body</tissue>
    </source>
</reference>
<dbReference type="SUPFAM" id="SSF57716">
    <property type="entry name" value="Glucocorticoid receptor-like (DNA-binding domain)"/>
    <property type="match status" value="1"/>
</dbReference>
<dbReference type="GO" id="GO:0008270">
    <property type="term" value="F:zinc ion binding"/>
    <property type="evidence" value="ECO:0007669"/>
    <property type="project" value="UniProtKB-KW"/>
</dbReference>
<dbReference type="Gene3D" id="6.20.210.20">
    <property type="entry name" value="THAP domain"/>
    <property type="match status" value="1"/>
</dbReference>
<dbReference type="InterPro" id="IPR006612">
    <property type="entry name" value="THAP_Znf"/>
</dbReference>
<dbReference type="InterPro" id="IPR038441">
    <property type="entry name" value="THAP_Znf_sf"/>
</dbReference>
<evidence type="ECO:0000256" key="2">
    <source>
        <dbReference type="ARBA" id="ARBA00022771"/>
    </source>
</evidence>
<proteinExistence type="predicted"/>
<name>A0A6G0WD27_APHCR</name>
<sequence length="506" mass="58303">MVRENKCCIKNCPGLHKSRFSIPERSFNKWQEAIGTLLTKRSRICGAHFSKNDIYDTWTSDEGLSQYSICLKRPRLKDGANTNENMNWNISYDINSSYISQICSVTLSNNNNVNMELYDLMLKNNYNIKLPSCWCQRIVEKQLVVTEKSELIVYVLEVMLSVEELEMLYPTSSATLIKPTILDVEKIISNLDKVYVCYGAALVSDFPNCKRLCFLLKRKNKRLMIGDKINIFFSPSKLKSLNKLRHTKRVVRQKAARAKTRILRLQNSLREIQNQMLMISEESLTEIVEKSGISQIQSDLIREIFDAAKLKNNKSRRYSENWMLLCLLFQIRRSLTYSGLEDFGGKIVNKVGSSEEADHGLVFLWQVLATNVIQPIAVFASRGPAILLLEDAGLQVHPLKDYVKWDHYCTVFNSDSKTMLKICPKITKAYIELNNLSKMKVKYATQIFSNSMAIGIRFYRDRKLIGLEDSLETKEFTLFLNNMLDALNRKFPAEGIKKHSKDLEVT</sequence>
<keyword evidence="8" id="KW-1185">Reference proteome</keyword>
<evidence type="ECO:0000313" key="7">
    <source>
        <dbReference type="EMBL" id="KAF0724256.1"/>
    </source>
</evidence>
<feature type="coiled-coil region" evidence="5">
    <location>
        <begin position="255"/>
        <end position="282"/>
    </location>
</feature>
<dbReference type="Pfam" id="PF05485">
    <property type="entry name" value="THAP"/>
    <property type="match status" value="1"/>
</dbReference>
<evidence type="ECO:0000256" key="1">
    <source>
        <dbReference type="ARBA" id="ARBA00022723"/>
    </source>
</evidence>
<organism evidence="7 8">
    <name type="scientific">Aphis craccivora</name>
    <name type="common">Cowpea aphid</name>
    <dbReference type="NCBI Taxonomy" id="307492"/>
    <lineage>
        <taxon>Eukaryota</taxon>
        <taxon>Metazoa</taxon>
        <taxon>Ecdysozoa</taxon>
        <taxon>Arthropoda</taxon>
        <taxon>Hexapoda</taxon>
        <taxon>Insecta</taxon>
        <taxon>Pterygota</taxon>
        <taxon>Neoptera</taxon>
        <taxon>Paraneoptera</taxon>
        <taxon>Hemiptera</taxon>
        <taxon>Sternorrhyncha</taxon>
        <taxon>Aphidomorpha</taxon>
        <taxon>Aphidoidea</taxon>
        <taxon>Aphididae</taxon>
        <taxon>Aphidini</taxon>
        <taxon>Aphis</taxon>
        <taxon>Aphis</taxon>
    </lineage>
</organism>
<keyword evidence="3" id="KW-0862">Zinc</keyword>
<keyword evidence="1" id="KW-0479">Metal-binding</keyword>
<dbReference type="AlphaFoldDB" id="A0A6G0WD27"/>
<dbReference type="OrthoDB" id="7698657at2759"/>
<dbReference type="Proteomes" id="UP000478052">
    <property type="component" value="Unassembled WGS sequence"/>
</dbReference>
<evidence type="ECO:0000313" key="8">
    <source>
        <dbReference type="Proteomes" id="UP000478052"/>
    </source>
</evidence>
<evidence type="ECO:0000256" key="3">
    <source>
        <dbReference type="ARBA" id="ARBA00022833"/>
    </source>
</evidence>
<keyword evidence="4" id="KW-0238">DNA-binding</keyword>
<feature type="domain" description="THAP-type" evidence="6">
    <location>
        <begin position="5"/>
        <end position="83"/>
    </location>
</feature>
<dbReference type="InterPro" id="IPR048366">
    <property type="entry name" value="TNP-like_GBD"/>
</dbReference>